<keyword evidence="11" id="KW-0002">3D-structure</keyword>
<dbReference type="KEGG" id="vg:69042393"/>
<dbReference type="SUPFAM" id="SSF54001">
    <property type="entry name" value="Cysteine proteinases"/>
    <property type="match status" value="1"/>
</dbReference>
<evidence type="ECO:0000256" key="4">
    <source>
        <dbReference type="ARBA" id="ARBA00030285"/>
    </source>
</evidence>
<keyword evidence="10" id="KW-0696">RNA-directed RNA polymerase</keyword>
<dbReference type="Pfam" id="PF04196">
    <property type="entry name" value="Bunya_RdRp"/>
    <property type="match status" value="1"/>
</dbReference>
<proteinExistence type="evidence at protein level"/>
<reference evidence="11" key="2">
    <citation type="journal article" date="2019" name="PLoS Pathog.">
        <title>Probing the impact of nairovirus genomic diversity on viral ovarian tumor domain protease (vOTU) structure and deubiquitinase activity.</title>
        <authorList>
            <person name="Dzimianski J.V."/>
            <person name="Beldon B.S."/>
            <person name="Daczkowski C.M."/>
            <person name="Goodwin O.Y."/>
            <person name="Scholte F.E.M."/>
            <person name="Bergeron E."/>
            <person name="Pegan S.D."/>
        </authorList>
    </citation>
    <scope>X-RAY CRYSTALLOGRAPHY (1.61 ANGSTROMS) OF 1-169</scope>
</reference>
<dbReference type="GO" id="GO:0039694">
    <property type="term" value="P:viral RNA genome replication"/>
    <property type="evidence" value="ECO:0007669"/>
    <property type="project" value="InterPro"/>
</dbReference>
<evidence type="ECO:0000256" key="1">
    <source>
        <dbReference type="ARBA" id="ARBA00012494"/>
    </source>
</evidence>
<feature type="region of interest" description="Disordered" evidence="7">
    <location>
        <begin position="3922"/>
        <end position="3948"/>
    </location>
</feature>
<dbReference type="InterPro" id="IPR007322">
    <property type="entry name" value="RNA_pol_bunyavir"/>
</dbReference>
<keyword evidence="10" id="KW-0548">Nucleotidyltransferase</keyword>
<dbReference type="GO" id="GO:0003968">
    <property type="term" value="F:RNA-directed RNA polymerase activity"/>
    <property type="evidence" value="ECO:0007669"/>
    <property type="project" value="UniProtKB-KW"/>
</dbReference>
<sequence>MSSFHLDDINWQPNIEGVYNSEQRFNLNDYFTSEKVPGDGNCFFYSVSFLLFESLSEWRSIKNTIASFAAANWGQCVQAKLNYANSSDYRADMLRNYYWGGSVEAEILSKALNITIILWEADVSENVVTATKYGPGLVSTALNLKLCQGHIEPLQLMKLVDQDVLRKSGGEILSIHTAVVEQDEQFEDIFLEASDEGERKPVQPSIEARKHRDLLLSRSSSDKLLALAKRAVEDNSGISVRVGRLLFRLFNCEVCIEIESGILLLKQKTQENSKTTLSLSRLANVLLTSDKNIQTEYSNLVVVLDTCLLQFLNVPELLRIALPGSCASQFYDLMHPKFIYDLSLCVTSILLSTFLYKTDFKVKKKFISSAVAPSRFLNRQAIQTLSTFNNKALYEKLNKLISELCSDCFGSYVQNVVESLREMPPTGLLVLKNLNLDTVNSDDYSRILQDLRVVSIDQDFFRLDELQEIKRLIDALVDLRKCDTVITEDSIPRSVETFLDTDTSVLFKTVSGKKVKQMKATTLEMNIIKRFFQKKLMMKFVSLQGKAYSGATVNNVLAYCNNLYLTKDQLGFNSEDVEQLRCEMVRLRSLINSDMKEPVALICDRLEMNFHKLFQALPTSCKAECESLFEDIRNSDNHASAWKSALRLKGLAYEGLMADNYSMTYIPEDLKPTLSMIIQTLHPSKFLQFLERTHLHPEFRDVVPDFIVTQKLSLKTDTLTPQAETQQLTLNPSSEEDSAEVVPVGKKRFPLPSQSFKEVSNVSWFKETFEKRQVDANRKSGLTVCSTGVELSEIEIVSVPELLILEVGYQTDVEGKVTSDVKKWSEIIRLLKYLGIKATLIACADSSECPSNDWWIKEDKVKLLKSSISYLFNQLQMNSPSEVTDIVVGSISTQKIRSMLKSGSVVKTPVTIKELKDCWIKHKQHVLKRPTEVALPDRFEEIIEISLVEGVVVERNSAKEVVDHVLSNSHILLQEFEKTKFKHEVNIKSVTAHKMVNSWLLEDISQTRCSNCKKELTKTVKAYHSQADVSIKLCEALPFSTHKGCCHIEPLSVEARSFFQKRSDSYNNARHKDQINSNEENFNLTALDKLVRQTLPGKTEKERKVKRAVEQLIRLCMECSQISAIKLPSGLIIGSRTKLLGTISTIESNGTKISDLSTEQKERLERLKTALSHDKLKTYSSSCKESIDNVISSINTQQASKCRLNPEWVKSIMLDLKAETDDVTIMERFMKTLKERQSFRLNNDKVVIPDWQELQWYLEKKVTDLQLDKSPVFSLECIIFEETMVECIMRTFDTPYWDCIILIKRLSELLLKFKWYQKLVYYGKICETFLQCCTEFTRSGIKLMKIRHTDCNLAVKVPSNKKENMRCVIYDSCMTPLTSVFYMNRRTAVLGASYYYIIIIIFIQCLQHYRCVQNLNEMVSVEAIQKELGRQCEFMLSMLKNAHRGHFIQAKDKLMKLCKTNGNFLTVGSSNHFNTVFAGLSVTYSVLLGDSILLNSQPFNKQLQMMRFGMLNGLSMLSSPAELGKKFSSSCRRIELCTARLYLQVITFACVFDPSGNCEEWKKADLCPNITMPSLSVFGHTVNSDRQLIFDIYNVHIYNKEMDNFDEGTIKVLEETAERHMTWEIDVADACRKIKEEGKGSRQLRLLLGLPNVKRSAVNSGYACDDDALSDISSVSNKSLQSSSSSDSKFRSYFGRVSMQKKPFSISDDFVIERFDKTDFSQAISDKWTHNVYKPNKSSVLKDAVEVIRKNPSHTMGCFELVQCFVETCRQKFPNESIEKTRRHPNNFITVSEVTETTSIVASPRTTLMLKDCLRILMGQENKKLVKMVRGKMQRLGLSLNPDSNRAEDLSVLLETVDALTEKQKQDIIKGVTEPSKLSFFNWKEIIKKPIEVALITQDGNYIYCWLKSLGQMVKRSLKKYVKGLRYDVNSAGRQKLTAAAEKKFGENIVASCNWFIDSLRKLILMEPITDTHLINPSHPKDMWTLLTLECKCGKEILLDGMEAVSHSICDLEEVLDSYNDLMELKQNFPSLCFTREEIQLRYLESQFVKKHNLDLMRIVNCILYICLCCPWCLHYKSLETLMSKHLDDNYKLDVNQEMLKNILETSISEVWLNAIGKVDKDKFSKVYDAEFTAQIDSKRLDRLCRYACAIFTSNSQPISCALNQITQDEVARDQGQIVERLKSILAKLSIESTGSDFVWTCHLIANSNFEVCKKLTGRTTGERLPRSVRSKVIYEIIKLVGDTGMAILQQLAFSSILNSDHRFFAVLAPKAQLGGHRDLLVQEVNTKLIHAASEMFSRTLLSTTNDDGLTNPHLKETILTAGLNKIGLMRKHHGLSISESSELLQYFRVLCISGDNTKWGPIHCCSIFSAMMQQLLKDFQDWSSYYKLTFLKNLYRQVEIPTASIKKILNALRYNLAGKKNIDEMTELELRDLLLEQVSIWDEQPIIRFIVSTYLCKGKSALTSYNHMGQGIHHATSSILTSIMADALAAFIETYSQKKFPKLSVSIEHAGSSDDYAKVITFSGIVDKETFECYEETFWPSACKIKNLIAAVGRVCQMKDSAKTLCGDTFVEFYSEFMLSHRITPAVIKFILTGLINSSVTSPQSMTQACHVSSQQALYNSVPLLTNLTFTLLRQQMFMNHTEYFARNYGLIVNGTVSSFGRLFIPRFSNLISSSIALEDSETICNALRDLTKHETEFPATIEEARPPSGGSHEDIDESEAVEIESNSDSSLTSGSSLSSGSSFSFKVDRDLNSTEQEYLKTLRCSMEAVRCKNIEEFCRKNIDNFDSLPIIQKLTRSNLVNSCEYLSQSKNDPILLIHRIRCILIAVVSSYYRTFSSEGTEKSVKASLNRDENTVVEDPMIQLVPEKLRRELERLGLSKMTVEELVPQPSFDEEFSSIVAKRLITLNCATESFESEISRLKQTLTSRNVIHGLAGGIKELSVPIYTIFLKSYFFKDNVFYDLKDRWNTKHSSNYRDSSGRKLEGKIVTKYTHWLDVLLSSNLTIGVMNQDSPQSLFDPNLKAVEVVRHGNKVPELVINPTNTQIMCKEFENLSLQFSDSNRHKLKVLESSRFKSELDSNKVVIVKSSLFSSTDSVRIENNPAIVIGYMMCESSITEVKPVKIEMSKLLQDRFKIMLFYPTLTQLITRIVKESTELTNLNQIADIDKADQYAKNLTMLCRMVQQSRAKLTSFYMIKSSSLTNEPTVSELVSYGVKEGSYLILADQEIETSTYSIRYWKVLQCISCIASLPINDNEKTSLLISFLNWKPSIHQLEHNCGLFKYDKAVLEEFNEKVILNILSSELPSIRNEREREGLRDLIEFVAFPNQLIVRKPYLGVTETFKKWGEGQKSGKFTFSSSNGEASGIFVSGLLHLTLSCESVSLLHQVEKRVLEWLGHLRSDIVSLDQHSTFLSLLADSTTISRKLTEGRIMTLKVDEANPRYLMLHPVQGRRVCKIVKIKKGILSVRKEVVRQVQSEPRLLWKGGSLTIIYDENVETVTFHEQILNIYKIVDQIIHKEESKLPSSFFQDSKIVLSKIKLQNQMYISSVSLLHCFFCHTLRDSVLEACSKSAILNQYLQTGYKSESKELLRLQIKFVEETIEGSTLELFAENQKICKELTDKLNYQRIPEHAWPEVQRMLDESGLHNLSVQLEQKPNTGNLVWSINQDASIGFNAGQTSMRNFINNMCSLVLPRCMSPFLTDGCLLGDIIELCYLAKQDISNYCLTDKDISAIILAATYMFDNESRTRSELCFSSTGILSMMTDRSFIISEQAKVEIKQEVDHLVLTLDIMIVDLNINQTNAERISTSQSRILTYYNMLFKEVTRVRDVVSRSDSYTTYKSDNKQFAQISVSAANSHYTTCPKIYKAIAGKNVDYQVDNLSLFELCITLLGKNKKELCDIKASSFQTEQEELTVEQIFGLSSESDNESGVAKETGHHEESNEGGTYEFW</sequence>
<dbReference type="InterPro" id="IPR049605">
    <property type="entry name" value="L_OTU"/>
</dbReference>
<dbReference type="PDBsum" id="6DX2"/>
<evidence type="ECO:0000259" key="8">
    <source>
        <dbReference type="PROSITE" id="PS50525"/>
    </source>
</evidence>
<dbReference type="PDB" id="6DX2">
    <property type="method" value="X-ray"/>
    <property type="resolution" value="1.61 A"/>
    <property type="chains" value="A/B=1-169"/>
</dbReference>
<dbReference type="EMBL" id="KU925452">
    <property type="protein sequence ID" value="AMT75389.1"/>
    <property type="molecule type" value="Viral_cRNA"/>
</dbReference>
<dbReference type="InterPro" id="IPR007099">
    <property type="entry name" value="RNA-dir_pol_NSvirus"/>
</dbReference>
<feature type="domain" description="RdRp catalytic" evidence="8">
    <location>
        <begin position="2340"/>
        <end position="2549"/>
    </location>
</feature>
<reference evidence="10" key="1">
    <citation type="journal article" date="2016" name="Viruses">
        <title>Genomic Characterization of the Genus Nairovirus (Family Bunyaviridae).</title>
        <authorList>
            <person name="Kuhn J.H."/>
            <person name="Wiley M.R."/>
            <person name="Rodriguez S.E."/>
            <person name="Bao Y."/>
            <person name="Prieto K."/>
            <person name="Travassos da Rosa A.P."/>
            <person name="Guzman H."/>
            <person name="Savji N."/>
            <person name="Ladner J.T."/>
            <person name="Tesh R.B."/>
            <person name="Wada J."/>
            <person name="Jahrling P.B."/>
            <person name="Bente D.A."/>
            <person name="Palacios G."/>
        </authorList>
    </citation>
    <scope>NUCLEOTIDE SEQUENCE</scope>
    <source>
        <strain evidence="10">JD154</strain>
    </source>
</reference>
<name>A0A191KW82_9VIRU</name>
<feature type="compositionally biased region" description="Low complexity" evidence="7">
    <location>
        <begin position="2728"/>
        <end position="2745"/>
    </location>
</feature>
<feature type="domain" description="OTU" evidence="9">
    <location>
        <begin position="31"/>
        <end position="157"/>
    </location>
</feature>
<feature type="region of interest" description="Disordered" evidence="7">
    <location>
        <begin position="2697"/>
        <end position="2745"/>
    </location>
</feature>
<evidence type="ECO:0000256" key="5">
    <source>
        <dbReference type="ARBA" id="ARBA00030436"/>
    </source>
</evidence>
<evidence type="ECO:0000256" key="3">
    <source>
        <dbReference type="ARBA" id="ARBA00022679"/>
    </source>
</evidence>
<dbReference type="InterPro" id="IPR038765">
    <property type="entry name" value="Papain-like_cys_pep_sf"/>
</dbReference>
<dbReference type="Gene3D" id="3.90.70.80">
    <property type="match status" value="1"/>
</dbReference>
<dbReference type="SMR" id="A0A191KW82"/>
<evidence type="ECO:0000256" key="6">
    <source>
        <dbReference type="ARBA" id="ARBA00031012"/>
    </source>
</evidence>
<evidence type="ECO:0000313" key="10">
    <source>
        <dbReference type="EMBL" id="AMT75389.1"/>
    </source>
</evidence>
<dbReference type="PROSITE" id="PS50525">
    <property type="entry name" value="RDRP_SSRNA_NEG_SEG"/>
    <property type="match status" value="1"/>
</dbReference>
<dbReference type="PROSITE" id="PS50802">
    <property type="entry name" value="OTU"/>
    <property type="match status" value="1"/>
</dbReference>
<dbReference type="InterPro" id="IPR003323">
    <property type="entry name" value="OTU_dom"/>
</dbReference>
<protein>
    <recommendedName>
        <fullName evidence="2">RNA-directed RNA polymerase L</fullName>
        <ecNumber evidence="1">2.7.7.48</ecNumber>
    </recommendedName>
    <alternativeName>
        <fullName evidence="4">Large structural protein</fullName>
    </alternativeName>
    <alternativeName>
        <fullName evidence="6">Replicase</fullName>
    </alternativeName>
    <alternativeName>
        <fullName evidence="5">Transcriptase</fullName>
    </alternativeName>
</protein>
<evidence type="ECO:0000259" key="9">
    <source>
        <dbReference type="PROSITE" id="PS50802"/>
    </source>
</evidence>
<evidence type="ECO:0000256" key="7">
    <source>
        <dbReference type="SAM" id="MobiDB-lite"/>
    </source>
</evidence>
<accession>A0A191KW82</accession>
<dbReference type="GeneID" id="69042393"/>
<organism evidence="10">
    <name type="scientific">Orthonairovirus khani</name>
    <dbReference type="NCBI Taxonomy" id="3052525"/>
    <lineage>
        <taxon>Viruses</taxon>
        <taxon>Riboviria</taxon>
        <taxon>Orthornavirae</taxon>
        <taxon>Negarnaviricota</taxon>
        <taxon>Polyploviricotina</taxon>
        <taxon>Bunyaviricetes</taxon>
        <taxon>Hareavirales</taxon>
        <taxon>Nairoviridae</taxon>
        <taxon>Orthonairovirus</taxon>
        <taxon>Orthonairovirus randallense</taxon>
    </lineage>
</organism>
<dbReference type="CDD" id="cd21880">
    <property type="entry name" value="OTU_RNAP_L_virus"/>
    <property type="match status" value="1"/>
</dbReference>
<dbReference type="RefSeq" id="YP_010229107.1">
    <property type="nucleotide sequence ID" value="NC_034520.1"/>
</dbReference>
<evidence type="ECO:0000256" key="2">
    <source>
        <dbReference type="ARBA" id="ARBA00018602"/>
    </source>
</evidence>
<dbReference type="GO" id="GO:0006351">
    <property type="term" value="P:DNA-templated transcription"/>
    <property type="evidence" value="ECO:0007669"/>
    <property type="project" value="InterPro"/>
</dbReference>
<dbReference type="EC" id="2.7.7.48" evidence="1"/>
<evidence type="ECO:0007829" key="11">
    <source>
        <dbReference type="PDB" id="6DX2"/>
    </source>
</evidence>
<keyword evidence="3" id="KW-0808">Transferase</keyword>